<comment type="caution">
    <text evidence="1">The sequence shown here is derived from an EMBL/GenBank/DDBJ whole genome shotgun (WGS) entry which is preliminary data.</text>
</comment>
<sequence>MDALWSLEDKWKLTTQEALLLFVCTAITVIGLCTATILKTKAQRKEIADREDGRGKWAEPSCNWVSIKRMLMGSVRWSGANKWEERAPPLLGLKEGYEGSVGWQSHNSDSPVWQRPILMGEKCELPRFSGLILYDESGKPVDHSLKETSPKPDIHQEKPVAVVRITLKDLL</sequence>
<reference evidence="2" key="1">
    <citation type="journal article" date="2023" name="G3 (Bethesda)">
        <title>Genome assembly and association tests identify interacting loci associated with vigor, precocity, and sex in interspecific pistachio rootstocks.</title>
        <authorList>
            <person name="Palmer W."/>
            <person name="Jacygrad E."/>
            <person name="Sagayaradj S."/>
            <person name="Cavanaugh K."/>
            <person name="Han R."/>
            <person name="Bertier L."/>
            <person name="Beede B."/>
            <person name="Kafkas S."/>
            <person name="Golino D."/>
            <person name="Preece J."/>
            <person name="Michelmore R."/>
        </authorList>
    </citation>
    <scope>NUCLEOTIDE SEQUENCE [LARGE SCALE GENOMIC DNA]</scope>
</reference>
<dbReference type="Proteomes" id="UP001163603">
    <property type="component" value="Chromosome 3"/>
</dbReference>
<protein>
    <submittedName>
        <fullName evidence="1">Uncharacterized protein</fullName>
    </submittedName>
</protein>
<keyword evidence="2" id="KW-1185">Reference proteome</keyword>
<dbReference type="EMBL" id="CM047738">
    <property type="protein sequence ID" value="KAJ0045822.1"/>
    <property type="molecule type" value="Genomic_DNA"/>
</dbReference>
<organism evidence="1 2">
    <name type="scientific">Pistacia integerrima</name>
    <dbReference type="NCBI Taxonomy" id="434235"/>
    <lineage>
        <taxon>Eukaryota</taxon>
        <taxon>Viridiplantae</taxon>
        <taxon>Streptophyta</taxon>
        <taxon>Embryophyta</taxon>
        <taxon>Tracheophyta</taxon>
        <taxon>Spermatophyta</taxon>
        <taxon>Magnoliopsida</taxon>
        <taxon>eudicotyledons</taxon>
        <taxon>Gunneridae</taxon>
        <taxon>Pentapetalae</taxon>
        <taxon>rosids</taxon>
        <taxon>malvids</taxon>
        <taxon>Sapindales</taxon>
        <taxon>Anacardiaceae</taxon>
        <taxon>Pistacia</taxon>
    </lineage>
</organism>
<gene>
    <name evidence="1" type="ORF">Pint_04843</name>
</gene>
<name>A0ACC0Z6F5_9ROSI</name>
<proteinExistence type="predicted"/>
<evidence type="ECO:0000313" key="2">
    <source>
        <dbReference type="Proteomes" id="UP001163603"/>
    </source>
</evidence>
<evidence type="ECO:0000313" key="1">
    <source>
        <dbReference type="EMBL" id="KAJ0045822.1"/>
    </source>
</evidence>
<accession>A0ACC0Z6F5</accession>